<reference evidence="3" key="1">
    <citation type="journal article" date="2021" name="IMA Fungus">
        <title>Genomic characterization of three marine fungi, including Emericellopsis atlantica sp. nov. with signatures of a generalist lifestyle and marine biomass degradation.</title>
        <authorList>
            <person name="Hagestad O.C."/>
            <person name="Hou L."/>
            <person name="Andersen J.H."/>
            <person name="Hansen E.H."/>
            <person name="Altermark B."/>
            <person name="Li C."/>
            <person name="Kuhnert E."/>
            <person name="Cox R.J."/>
            <person name="Crous P.W."/>
            <person name="Spatafora J.W."/>
            <person name="Lail K."/>
            <person name="Amirebrahimi M."/>
            <person name="Lipzen A."/>
            <person name="Pangilinan J."/>
            <person name="Andreopoulos W."/>
            <person name="Hayes R.D."/>
            <person name="Ng V."/>
            <person name="Grigoriev I.V."/>
            <person name="Jackson S.A."/>
            <person name="Sutton T.D.S."/>
            <person name="Dobson A.D.W."/>
            <person name="Rama T."/>
        </authorList>
    </citation>
    <scope>NUCLEOTIDE SEQUENCE</scope>
    <source>
        <strain evidence="3">TRa3180A</strain>
    </source>
</reference>
<dbReference type="Gene3D" id="3.40.50.1110">
    <property type="entry name" value="SGNH hydrolase"/>
    <property type="match status" value="1"/>
</dbReference>
<dbReference type="PANTHER" id="PTHR43695:SF1">
    <property type="entry name" value="RHAMNOGALACTURONAN ACETYLESTERASE"/>
    <property type="match status" value="1"/>
</dbReference>
<dbReference type="GO" id="GO:0016787">
    <property type="term" value="F:hydrolase activity"/>
    <property type="evidence" value="ECO:0007669"/>
    <property type="project" value="UniProtKB-KW"/>
</dbReference>
<keyword evidence="2" id="KW-0378">Hydrolase</keyword>
<keyword evidence="4" id="KW-1185">Reference proteome</keyword>
<evidence type="ECO:0000313" key="4">
    <source>
        <dbReference type="Proteomes" id="UP000887226"/>
    </source>
</evidence>
<proteinExistence type="inferred from homology"/>
<evidence type="ECO:0000313" key="3">
    <source>
        <dbReference type="EMBL" id="KAG9243764.1"/>
    </source>
</evidence>
<evidence type="ECO:0000256" key="1">
    <source>
        <dbReference type="ARBA" id="ARBA00008668"/>
    </source>
</evidence>
<organism evidence="3 4">
    <name type="scientific">Calycina marina</name>
    <dbReference type="NCBI Taxonomy" id="1763456"/>
    <lineage>
        <taxon>Eukaryota</taxon>
        <taxon>Fungi</taxon>
        <taxon>Dikarya</taxon>
        <taxon>Ascomycota</taxon>
        <taxon>Pezizomycotina</taxon>
        <taxon>Leotiomycetes</taxon>
        <taxon>Helotiales</taxon>
        <taxon>Pezizellaceae</taxon>
        <taxon>Calycina</taxon>
    </lineage>
</organism>
<comment type="caution">
    <text evidence="3">The sequence shown here is derived from an EMBL/GenBank/DDBJ whole genome shotgun (WGS) entry which is preliminary data.</text>
</comment>
<dbReference type="InterPro" id="IPR037459">
    <property type="entry name" value="RhgT-like"/>
</dbReference>
<dbReference type="Proteomes" id="UP000887226">
    <property type="component" value="Unassembled WGS sequence"/>
</dbReference>
<dbReference type="AlphaFoldDB" id="A0A9P8CE66"/>
<dbReference type="InterPro" id="IPR036514">
    <property type="entry name" value="SGNH_hydro_sf"/>
</dbReference>
<dbReference type="EMBL" id="MU253953">
    <property type="protein sequence ID" value="KAG9243764.1"/>
    <property type="molecule type" value="Genomic_DNA"/>
</dbReference>
<gene>
    <name evidence="3" type="ORF">BJ878DRAFT_422918</name>
</gene>
<name>A0A9P8CE66_9HELO</name>
<comment type="similarity">
    <text evidence="1">Belongs to the 'GDSL' lipolytic enzyme family.</text>
</comment>
<evidence type="ECO:0000256" key="2">
    <source>
        <dbReference type="ARBA" id="ARBA00022801"/>
    </source>
</evidence>
<dbReference type="OrthoDB" id="2141316at2759"/>
<dbReference type="PANTHER" id="PTHR43695">
    <property type="entry name" value="PUTATIVE (AFU_ORTHOLOGUE AFUA_2G17250)-RELATED"/>
    <property type="match status" value="1"/>
</dbReference>
<sequence>MISKGAHVTVSSPTSNNVCETGTCSYTALRFTDYCQIVVSNTGWLTAFVDHSQYLANRYIAFGATLVDSYYPIYHMHSSLAGANLVLSTFLKGLLCGRSPLAMYVKNTTASITGSCI</sequence>
<accession>A0A9P8CE66</accession>
<protein>
    <submittedName>
        <fullName evidence="3">Uncharacterized protein</fullName>
    </submittedName>
</protein>